<dbReference type="STRING" id="1117707.VQ7734_01890"/>
<sequence length="297" mass="33934">MQKPLRNLPLRLGLTLWSHPQWQQTFYGRGTTAAERLEKYAQVFHTVEGNTTFYASPSPKTVSNWKAATQADFRFTFKLPKEITHEQMLTGSRDALNTFINLMEPLHEKTGLWTIQLPASFGPEYLPRLQQFCRFFPARFPLGVEVRHPDFFAKGPAETGFNQWLIEEKINRIIMDSRPVFAAKPDSPAIIDAQKKKPRIPVHALATASRPMIRFIGHPALAENHGFFQPWLNKLVSWIDEGRQPYVMIHTPDNCLAPELAQQLYTALQQKTALPALSVFPAVRDQNQLSIFPDDIS</sequence>
<dbReference type="Gene3D" id="3.20.20.410">
    <property type="entry name" value="Protein of unknown function UPF0759"/>
    <property type="match status" value="1"/>
</dbReference>
<dbReference type="SUPFAM" id="SSF117396">
    <property type="entry name" value="TM1631-like"/>
    <property type="match status" value="1"/>
</dbReference>
<dbReference type="AlphaFoldDB" id="A0A1M7YTZ7"/>
<dbReference type="Proteomes" id="UP000184600">
    <property type="component" value="Unassembled WGS sequence"/>
</dbReference>
<reference evidence="2" key="1">
    <citation type="submission" date="2016-12" db="EMBL/GenBank/DDBJ databases">
        <authorList>
            <person name="Rodrigo-Torres L."/>
            <person name="Arahal R.D."/>
            <person name="Lucena T."/>
        </authorList>
    </citation>
    <scope>NUCLEOTIDE SEQUENCE [LARGE SCALE GENOMIC DNA]</scope>
</reference>
<organism evidence="1 2">
    <name type="scientific">Vibrio quintilis</name>
    <dbReference type="NCBI Taxonomy" id="1117707"/>
    <lineage>
        <taxon>Bacteria</taxon>
        <taxon>Pseudomonadati</taxon>
        <taxon>Pseudomonadota</taxon>
        <taxon>Gammaproteobacteria</taxon>
        <taxon>Vibrionales</taxon>
        <taxon>Vibrionaceae</taxon>
        <taxon>Vibrio</taxon>
    </lineage>
</organism>
<dbReference type="PANTHER" id="PTHR30348">
    <property type="entry name" value="UNCHARACTERIZED PROTEIN YECE"/>
    <property type="match status" value="1"/>
</dbReference>
<accession>A0A1M7YTZ7</accession>
<dbReference type="EMBL" id="FRFG01000021">
    <property type="protein sequence ID" value="SHO56127.1"/>
    <property type="molecule type" value="Genomic_DNA"/>
</dbReference>
<dbReference type="InterPro" id="IPR002763">
    <property type="entry name" value="DUF72"/>
</dbReference>
<dbReference type="InterPro" id="IPR036520">
    <property type="entry name" value="UPF0759_sf"/>
</dbReference>
<gene>
    <name evidence="1" type="ORF">VQ7734_01890</name>
</gene>
<evidence type="ECO:0008006" key="3">
    <source>
        <dbReference type="Google" id="ProtNLM"/>
    </source>
</evidence>
<proteinExistence type="predicted"/>
<dbReference type="PANTHER" id="PTHR30348:SF9">
    <property type="entry name" value="UPF0759 PROTEIN YECE"/>
    <property type="match status" value="1"/>
</dbReference>
<dbReference type="Pfam" id="PF01904">
    <property type="entry name" value="DUF72"/>
    <property type="match status" value="1"/>
</dbReference>
<keyword evidence="2" id="KW-1185">Reference proteome</keyword>
<evidence type="ECO:0000313" key="2">
    <source>
        <dbReference type="Proteomes" id="UP000184600"/>
    </source>
</evidence>
<protein>
    <recommendedName>
        <fullName evidence="3">DUF72 domain-containing protein</fullName>
    </recommendedName>
</protein>
<name>A0A1M7YTZ7_9VIBR</name>
<evidence type="ECO:0000313" key="1">
    <source>
        <dbReference type="EMBL" id="SHO56127.1"/>
    </source>
</evidence>